<feature type="active site" description="Proton acceptor" evidence="5">
    <location>
        <position position="334"/>
    </location>
</feature>
<dbReference type="EC" id="1.1.1.23" evidence="5"/>
<keyword evidence="2 5" id="KW-0479">Metal-binding</keyword>
<feature type="binding site" evidence="5">
    <location>
        <position position="426"/>
    </location>
    <ligand>
        <name>Zn(2+)</name>
        <dbReference type="ChEBI" id="CHEBI:29105"/>
    </ligand>
</feature>
<dbReference type="Proteomes" id="UP001606305">
    <property type="component" value="Unassembled WGS sequence"/>
</dbReference>
<dbReference type="PRINTS" id="PR00083">
    <property type="entry name" value="HOLDHDRGNASE"/>
</dbReference>
<feature type="binding site" evidence="5">
    <location>
        <position position="426"/>
    </location>
    <ligand>
        <name>substrate</name>
    </ligand>
</feature>
<dbReference type="SUPFAM" id="SSF53720">
    <property type="entry name" value="ALDH-like"/>
    <property type="match status" value="1"/>
</dbReference>
<dbReference type="Pfam" id="PF00815">
    <property type="entry name" value="Histidinol_dh"/>
    <property type="match status" value="1"/>
</dbReference>
<gene>
    <name evidence="5 8" type="primary">hisD</name>
    <name evidence="8" type="ORF">ACG00X_18760</name>
</gene>
<dbReference type="PANTHER" id="PTHR21256">
    <property type="entry name" value="HISTIDINOL DEHYDROGENASE HDH"/>
    <property type="match status" value="1"/>
</dbReference>
<comment type="similarity">
    <text evidence="1 5 6 7">Belongs to the histidinol dehydrogenase family.</text>
</comment>
<evidence type="ECO:0000256" key="1">
    <source>
        <dbReference type="ARBA" id="ARBA00010178"/>
    </source>
</evidence>
<feature type="binding site" evidence="5">
    <location>
        <position position="268"/>
    </location>
    <ligand>
        <name>Zn(2+)</name>
        <dbReference type="ChEBI" id="CHEBI:29105"/>
    </ligand>
</feature>
<feature type="binding site" evidence="5">
    <location>
        <position position="136"/>
    </location>
    <ligand>
        <name>NAD(+)</name>
        <dbReference type="ChEBI" id="CHEBI:57540"/>
    </ligand>
</feature>
<feature type="active site" description="Proton acceptor" evidence="5">
    <location>
        <position position="333"/>
    </location>
</feature>
<protein>
    <recommendedName>
        <fullName evidence="5">Histidinol dehydrogenase</fullName>
        <shortName evidence="5">HDH</shortName>
        <ecNumber evidence="5">1.1.1.23</ecNumber>
    </recommendedName>
</protein>
<keyword evidence="5" id="KW-0368">Histidine biosynthesis</keyword>
<dbReference type="CDD" id="cd06572">
    <property type="entry name" value="Histidinol_dh"/>
    <property type="match status" value="1"/>
</dbReference>
<keyword evidence="5" id="KW-0028">Amino-acid biosynthesis</keyword>
<comment type="catalytic activity">
    <reaction evidence="5">
        <text>L-histidinol + 2 NAD(+) + H2O = L-histidine + 2 NADH + 3 H(+)</text>
        <dbReference type="Rhea" id="RHEA:20641"/>
        <dbReference type="ChEBI" id="CHEBI:15377"/>
        <dbReference type="ChEBI" id="CHEBI:15378"/>
        <dbReference type="ChEBI" id="CHEBI:57540"/>
        <dbReference type="ChEBI" id="CHEBI:57595"/>
        <dbReference type="ChEBI" id="CHEBI:57699"/>
        <dbReference type="ChEBI" id="CHEBI:57945"/>
        <dbReference type="EC" id="1.1.1.23"/>
    </reaction>
</comment>
<proteinExistence type="inferred from homology"/>
<comment type="pathway">
    <text evidence="5">Amino-acid biosynthesis; L-histidine biosynthesis; L-histidine from 5-phospho-alpha-D-ribose 1-diphosphate: step 9/9.</text>
</comment>
<feature type="binding site" evidence="5">
    <location>
        <position position="334"/>
    </location>
    <ligand>
        <name>substrate</name>
    </ligand>
</feature>
<dbReference type="PIRSF" id="PIRSF000099">
    <property type="entry name" value="Histidinol_dh"/>
    <property type="match status" value="1"/>
</dbReference>
<dbReference type="InterPro" id="IPR012131">
    <property type="entry name" value="Hstdl_DH"/>
</dbReference>
<dbReference type="NCBIfam" id="TIGR00069">
    <property type="entry name" value="hisD"/>
    <property type="match status" value="1"/>
</dbReference>
<name>A0ABW7GAK0_9BURK</name>
<feature type="binding site" evidence="5">
    <location>
        <position position="243"/>
    </location>
    <ligand>
        <name>substrate</name>
    </ligand>
</feature>
<feature type="binding site" evidence="5">
    <location>
        <position position="268"/>
    </location>
    <ligand>
        <name>substrate</name>
    </ligand>
</feature>
<feature type="binding site" evidence="5">
    <location>
        <position position="265"/>
    </location>
    <ligand>
        <name>Zn(2+)</name>
        <dbReference type="ChEBI" id="CHEBI:29105"/>
    </ligand>
</feature>
<accession>A0ABW7GAK0</accession>
<evidence type="ECO:0000256" key="3">
    <source>
        <dbReference type="ARBA" id="ARBA00022833"/>
    </source>
</evidence>
<feature type="binding site" evidence="5">
    <location>
        <position position="220"/>
    </location>
    <ligand>
        <name>NAD(+)</name>
        <dbReference type="ChEBI" id="CHEBI:57540"/>
    </ligand>
</feature>
<dbReference type="InterPro" id="IPR022695">
    <property type="entry name" value="Histidinol_DH_monofunct"/>
</dbReference>
<organism evidence="8 9">
    <name type="scientific">Pelomonas nitida</name>
    <dbReference type="NCBI Taxonomy" id="3299027"/>
    <lineage>
        <taxon>Bacteria</taxon>
        <taxon>Pseudomonadati</taxon>
        <taxon>Pseudomonadota</taxon>
        <taxon>Betaproteobacteria</taxon>
        <taxon>Burkholderiales</taxon>
        <taxon>Sphaerotilaceae</taxon>
        <taxon>Roseateles</taxon>
    </lineage>
</organism>
<evidence type="ECO:0000256" key="6">
    <source>
        <dbReference type="PIRNR" id="PIRNR000099"/>
    </source>
</evidence>
<comment type="caution">
    <text evidence="8">The sequence shown here is derived from an EMBL/GenBank/DDBJ whole genome shotgun (WGS) entry which is preliminary data.</text>
</comment>
<evidence type="ECO:0000313" key="8">
    <source>
        <dbReference type="EMBL" id="MFG6458882.1"/>
    </source>
</evidence>
<evidence type="ECO:0000256" key="7">
    <source>
        <dbReference type="RuleBase" id="RU004175"/>
    </source>
</evidence>
<keyword evidence="5" id="KW-0520">NAD</keyword>
<sequence>MSLVRQLSTASADFAVEFERLRHWSAETDAAIEGRVAEILADVQARGDAAVLEYTARFDRLNADSVAALEITQGELQAALASITPAQRDALQAAARRVRAYHERQLEASGRSWSYRDEDGSLLGQKVTPLDRVGLYVPGGKAAYPSSVLMNAIPAHVAGVQEIVMVVPTPDGARNPLVLAAAAVAGVHRVFTIGGAQAVAALAYGTATIPRVDKITGPGNAYVASAKKHVFGQVGIDMIAGPSEILVIADGTTPPDWVAMDLFSQAEHDELAQSILLSPDAAFLDAVRASMERLLPELPRADIVRASLQGRGALIHTRSMEEACEISNSIAPEHLEISAAEPARWEPLLRHAGAIFMGAYTSESLGDYCAGPNHVLPTASTARFSSPLGVYDFQKRSSLIEVSAEGAQSLGRIASVLAHGEGLQAHARAAELRLK</sequence>
<dbReference type="InterPro" id="IPR001692">
    <property type="entry name" value="Histidinol_DH_CS"/>
</dbReference>
<reference evidence="8 9" key="1">
    <citation type="submission" date="2024-09" db="EMBL/GenBank/DDBJ databases">
        <title>Novel species of the genus Pelomonas and Roseateles isolated from streams.</title>
        <authorList>
            <person name="Lu H."/>
        </authorList>
    </citation>
    <scope>NUCLEOTIDE SEQUENCE [LARGE SCALE GENOMIC DNA]</scope>
    <source>
        <strain evidence="8 9">BYS96W</strain>
    </source>
</reference>
<dbReference type="RefSeq" id="WP_394490306.1">
    <property type="nucleotide sequence ID" value="NZ_JBIGIA010000016.1"/>
</dbReference>
<dbReference type="PROSITE" id="PS00611">
    <property type="entry name" value="HISOL_DEHYDROGENASE"/>
    <property type="match status" value="1"/>
</dbReference>
<dbReference type="Gene3D" id="3.40.50.1980">
    <property type="entry name" value="Nitrogenase molybdenum iron protein domain"/>
    <property type="match status" value="2"/>
</dbReference>
<feature type="binding site" evidence="5">
    <location>
        <position position="421"/>
    </location>
    <ligand>
        <name>substrate</name>
    </ligand>
</feature>
<comment type="cofactor">
    <cofactor evidence="5">
        <name>Zn(2+)</name>
        <dbReference type="ChEBI" id="CHEBI:29105"/>
    </cofactor>
    <text evidence="5">Binds 1 zinc ion per subunit.</text>
</comment>
<feature type="binding site" evidence="5">
    <location>
        <position position="197"/>
    </location>
    <ligand>
        <name>NAD(+)</name>
        <dbReference type="ChEBI" id="CHEBI:57540"/>
    </ligand>
</feature>
<keyword evidence="4 5" id="KW-0560">Oxidoreductase</keyword>
<dbReference type="InterPro" id="IPR016161">
    <property type="entry name" value="Ald_DH/histidinol_DH"/>
</dbReference>
<dbReference type="GO" id="GO:0004399">
    <property type="term" value="F:histidinol dehydrogenase activity"/>
    <property type="evidence" value="ECO:0007669"/>
    <property type="project" value="UniProtKB-EC"/>
</dbReference>
<feature type="binding site" evidence="5">
    <location>
        <position position="265"/>
    </location>
    <ligand>
        <name>substrate</name>
    </ligand>
</feature>
<dbReference type="Gene3D" id="1.20.5.1300">
    <property type="match status" value="1"/>
</dbReference>
<evidence type="ECO:0000256" key="4">
    <source>
        <dbReference type="ARBA" id="ARBA00023002"/>
    </source>
</evidence>
<feature type="binding site" evidence="5">
    <location>
        <position position="367"/>
    </location>
    <ligand>
        <name>Zn(2+)</name>
        <dbReference type="ChEBI" id="CHEBI:29105"/>
    </ligand>
</feature>
<evidence type="ECO:0000313" key="9">
    <source>
        <dbReference type="Proteomes" id="UP001606305"/>
    </source>
</evidence>
<keyword evidence="3 5" id="KW-0862">Zinc</keyword>
<comment type="function">
    <text evidence="5">Catalyzes the sequential NAD-dependent oxidations of L-histidinol to L-histidinaldehyde and then to L-histidine.</text>
</comment>
<evidence type="ECO:0000256" key="5">
    <source>
        <dbReference type="HAMAP-Rule" id="MF_01024"/>
    </source>
</evidence>
<evidence type="ECO:0000256" key="2">
    <source>
        <dbReference type="ARBA" id="ARBA00022723"/>
    </source>
</evidence>
<dbReference type="EMBL" id="JBIGIA010000016">
    <property type="protein sequence ID" value="MFG6458882.1"/>
    <property type="molecule type" value="Genomic_DNA"/>
</dbReference>
<dbReference type="PANTHER" id="PTHR21256:SF2">
    <property type="entry name" value="HISTIDINE BIOSYNTHESIS TRIFUNCTIONAL PROTEIN"/>
    <property type="match status" value="1"/>
</dbReference>
<feature type="binding site" evidence="5">
    <location>
        <position position="367"/>
    </location>
    <ligand>
        <name>substrate</name>
    </ligand>
</feature>
<keyword evidence="9" id="KW-1185">Reference proteome</keyword>
<dbReference type="HAMAP" id="MF_01024">
    <property type="entry name" value="HisD"/>
    <property type="match status" value="1"/>
</dbReference>